<keyword evidence="1 3" id="KW-0378">Hydrolase</keyword>
<dbReference type="AlphaFoldDB" id="A0A6S7ES35"/>
<accession>A0A6S7ES35</accession>
<evidence type="ECO:0000256" key="1">
    <source>
        <dbReference type="ARBA" id="ARBA00022801"/>
    </source>
</evidence>
<proteinExistence type="predicted"/>
<protein>
    <submittedName>
        <fullName evidence="3">Putative N-octanoylanthranilate hydrolase AqdA1</fullName>
        <ecNumber evidence="3">3.5.1.-</ecNumber>
    </submittedName>
</protein>
<evidence type="ECO:0000313" key="4">
    <source>
        <dbReference type="Proteomes" id="UP000494117"/>
    </source>
</evidence>
<dbReference type="InterPro" id="IPR049492">
    <property type="entry name" value="BD-FAE-like_dom"/>
</dbReference>
<dbReference type="Pfam" id="PF20434">
    <property type="entry name" value="BD-FAE"/>
    <property type="match status" value="1"/>
</dbReference>
<dbReference type="Gene3D" id="3.40.50.1820">
    <property type="entry name" value="alpha/beta hydrolase"/>
    <property type="match status" value="1"/>
</dbReference>
<organism evidence="3 4">
    <name type="scientific">Achromobacter anxifer</name>
    <dbReference type="NCBI Taxonomy" id="1287737"/>
    <lineage>
        <taxon>Bacteria</taxon>
        <taxon>Pseudomonadati</taxon>
        <taxon>Pseudomonadota</taxon>
        <taxon>Betaproteobacteria</taxon>
        <taxon>Burkholderiales</taxon>
        <taxon>Alcaligenaceae</taxon>
        <taxon>Achromobacter</taxon>
    </lineage>
</organism>
<dbReference type="EMBL" id="CADILG010000052">
    <property type="protein sequence ID" value="CAB3917662.1"/>
    <property type="molecule type" value="Genomic_DNA"/>
</dbReference>
<feature type="domain" description="BD-FAE-like" evidence="2">
    <location>
        <begin position="61"/>
        <end position="159"/>
    </location>
</feature>
<sequence length="290" mass="32035">MTFSSQEQAIDPEQEAQYNLRARHPEREEIYFTYARRSADTRGRREARLDLRFGERPSSVLDLFVPDHVPAPPLLVFIHGGYWRALDKHGFSFIADEYLARGVAVALPNYTLAPHASVSDIVDEACGAVSWLTAQGERHGYDASRIVLSGHSAGGHMAARALCRDLVPALAGRIRGYVGLSGLFDLEPLLRTSINRDLHMSAAEARSLGLYRPAALYEVPLVFAAGALETDGFRGQSLDFSRHCASHGYQVENLVVPRRNHFDLLTDFSSGDYPLFNKTLDLLLPGAGRA</sequence>
<dbReference type="GO" id="GO:0016787">
    <property type="term" value="F:hydrolase activity"/>
    <property type="evidence" value="ECO:0007669"/>
    <property type="project" value="UniProtKB-KW"/>
</dbReference>
<evidence type="ECO:0000313" key="3">
    <source>
        <dbReference type="EMBL" id="CAB3917662.1"/>
    </source>
</evidence>
<dbReference type="EC" id="3.5.1.-" evidence="3"/>
<dbReference type="InterPro" id="IPR050300">
    <property type="entry name" value="GDXG_lipolytic_enzyme"/>
</dbReference>
<dbReference type="Proteomes" id="UP000494117">
    <property type="component" value="Unassembled WGS sequence"/>
</dbReference>
<dbReference type="RefSeq" id="WP_175209820.1">
    <property type="nucleotide sequence ID" value="NZ_CADILG010000052.1"/>
</dbReference>
<name>A0A6S7ES35_9BURK</name>
<dbReference type="PANTHER" id="PTHR48081:SF33">
    <property type="entry name" value="KYNURENINE FORMAMIDASE"/>
    <property type="match status" value="1"/>
</dbReference>
<evidence type="ECO:0000259" key="2">
    <source>
        <dbReference type="Pfam" id="PF20434"/>
    </source>
</evidence>
<gene>
    <name evidence="3" type="primary">aqdA1_2</name>
    <name evidence="3" type="ORF">LMG26858_05109</name>
</gene>
<dbReference type="PANTHER" id="PTHR48081">
    <property type="entry name" value="AB HYDROLASE SUPERFAMILY PROTEIN C4A8.06C"/>
    <property type="match status" value="1"/>
</dbReference>
<dbReference type="InterPro" id="IPR029058">
    <property type="entry name" value="AB_hydrolase_fold"/>
</dbReference>
<dbReference type="SUPFAM" id="SSF53474">
    <property type="entry name" value="alpha/beta-Hydrolases"/>
    <property type="match status" value="1"/>
</dbReference>
<reference evidence="3 4" key="1">
    <citation type="submission" date="2020-04" db="EMBL/GenBank/DDBJ databases">
        <authorList>
            <person name="De Canck E."/>
        </authorList>
    </citation>
    <scope>NUCLEOTIDE SEQUENCE [LARGE SCALE GENOMIC DNA]</scope>
    <source>
        <strain evidence="3 4">LMG 26858</strain>
    </source>
</reference>
<keyword evidence="4" id="KW-1185">Reference proteome</keyword>